<name>A0AAE4AM05_9FIRM</name>
<organism evidence="1 2">
    <name type="scientific">Moryella indoligenes</name>
    <dbReference type="NCBI Taxonomy" id="371674"/>
    <lineage>
        <taxon>Bacteria</taxon>
        <taxon>Bacillati</taxon>
        <taxon>Bacillota</taxon>
        <taxon>Clostridia</taxon>
        <taxon>Lachnospirales</taxon>
        <taxon>Lachnospiraceae</taxon>
        <taxon>Moryella</taxon>
    </lineage>
</organism>
<proteinExistence type="predicted"/>
<keyword evidence="2" id="KW-1185">Reference proteome</keyword>
<protein>
    <submittedName>
        <fullName evidence="1">Uncharacterized protein</fullName>
    </submittedName>
</protein>
<sequence>MGLFGEKKTKIKDREISHLIKIGLQKELQTNQEHLQGKRNIFDDHNLNADEHVFFTELSNQILNAGLNPSLLKLQKLSDGTWNVDYVSECYIGKIRLSGKRNYMQFSIGMTSIKELHDPSLQECLDTIPRWIKYIKYCKRNSSKL</sequence>
<evidence type="ECO:0000313" key="2">
    <source>
        <dbReference type="Proteomes" id="UP001241537"/>
    </source>
</evidence>
<reference evidence="1" key="1">
    <citation type="submission" date="2023-07" db="EMBL/GenBank/DDBJ databases">
        <title>Genomic Encyclopedia of Type Strains, Phase IV (KMG-IV): sequencing the most valuable type-strain genomes for metagenomic binning, comparative biology and taxonomic classification.</title>
        <authorList>
            <person name="Goeker M."/>
        </authorList>
    </citation>
    <scope>NUCLEOTIDE SEQUENCE</scope>
    <source>
        <strain evidence="1">DSM 19659</strain>
    </source>
</reference>
<dbReference type="AlphaFoldDB" id="A0AAE4AM05"/>
<dbReference type="EMBL" id="JAUSTO010000031">
    <property type="protein sequence ID" value="MDQ0153669.1"/>
    <property type="molecule type" value="Genomic_DNA"/>
</dbReference>
<evidence type="ECO:0000313" key="1">
    <source>
        <dbReference type="EMBL" id="MDQ0153669.1"/>
    </source>
</evidence>
<comment type="caution">
    <text evidence="1">The sequence shown here is derived from an EMBL/GenBank/DDBJ whole genome shotgun (WGS) entry which is preliminary data.</text>
</comment>
<dbReference type="RefSeq" id="WP_307255549.1">
    <property type="nucleotide sequence ID" value="NZ_JAUSTO010000031.1"/>
</dbReference>
<accession>A0AAE4AM05</accession>
<gene>
    <name evidence="1" type="ORF">J2S20_002391</name>
</gene>
<dbReference type="Proteomes" id="UP001241537">
    <property type="component" value="Unassembled WGS sequence"/>
</dbReference>